<comment type="caution">
    <text evidence="3">The sequence shown here is derived from an EMBL/GenBank/DDBJ whole genome shotgun (WGS) entry which is preliminary data.</text>
</comment>
<evidence type="ECO:0000313" key="3">
    <source>
        <dbReference type="EMBL" id="MBI3126923.1"/>
    </source>
</evidence>
<comment type="similarity">
    <text evidence="1">Belongs to the metallo-beta-lactamase superfamily. Class-B beta-lactamase family.</text>
</comment>
<dbReference type="Gene3D" id="3.60.15.10">
    <property type="entry name" value="Ribonuclease Z/Hydroxyacylglutathione hydrolase-like"/>
    <property type="match status" value="1"/>
</dbReference>
<dbReference type="Pfam" id="PF00753">
    <property type="entry name" value="Lactamase_B"/>
    <property type="match status" value="1"/>
</dbReference>
<evidence type="ECO:0000256" key="1">
    <source>
        <dbReference type="ARBA" id="ARBA00005250"/>
    </source>
</evidence>
<dbReference type="GO" id="GO:0017001">
    <property type="term" value="P:antibiotic catabolic process"/>
    <property type="evidence" value="ECO:0007669"/>
    <property type="project" value="UniProtKB-ARBA"/>
</dbReference>
<dbReference type="InterPro" id="IPR001279">
    <property type="entry name" value="Metallo-B-lactamas"/>
</dbReference>
<proteinExistence type="inferred from homology"/>
<dbReference type="PANTHER" id="PTHR42951:SF4">
    <property type="entry name" value="ACYL-COENZYME A THIOESTERASE MBLAC2"/>
    <property type="match status" value="1"/>
</dbReference>
<dbReference type="CDD" id="cd16282">
    <property type="entry name" value="metallo-hydrolase-like_MBL-fold"/>
    <property type="match status" value="1"/>
</dbReference>
<organism evidence="3 4">
    <name type="scientific">Tectimicrobiota bacterium</name>
    <dbReference type="NCBI Taxonomy" id="2528274"/>
    <lineage>
        <taxon>Bacteria</taxon>
        <taxon>Pseudomonadati</taxon>
        <taxon>Nitrospinota/Tectimicrobiota group</taxon>
        <taxon>Candidatus Tectimicrobiota</taxon>
    </lineage>
</organism>
<accession>A0A932HXN0</accession>
<gene>
    <name evidence="3" type="ORF">HYZ11_04895</name>
</gene>
<protein>
    <submittedName>
        <fullName evidence="3">MBL fold metallo-hydrolase</fullName>
    </submittedName>
</protein>
<name>A0A932HXN0_UNCTE</name>
<reference evidence="3" key="1">
    <citation type="submission" date="2020-07" db="EMBL/GenBank/DDBJ databases">
        <title>Huge and variable diversity of episymbiotic CPR bacteria and DPANN archaea in groundwater ecosystems.</title>
        <authorList>
            <person name="He C.Y."/>
            <person name="Keren R."/>
            <person name="Whittaker M."/>
            <person name="Farag I.F."/>
            <person name="Doudna J."/>
            <person name="Cate J.H.D."/>
            <person name="Banfield J.F."/>
        </authorList>
    </citation>
    <scope>NUCLEOTIDE SEQUENCE</scope>
    <source>
        <strain evidence="3">NC_groundwater_763_Ag_S-0.2um_68_21</strain>
    </source>
</reference>
<dbReference type="SUPFAM" id="SSF56281">
    <property type="entry name" value="Metallo-hydrolase/oxidoreductase"/>
    <property type="match status" value="1"/>
</dbReference>
<dbReference type="AlphaFoldDB" id="A0A932HXN0"/>
<dbReference type="PANTHER" id="PTHR42951">
    <property type="entry name" value="METALLO-BETA-LACTAMASE DOMAIN-CONTAINING"/>
    <property type="match status" value="1"/>
</dbReference>
<dbReference type="EMBL" id="JACPUR010000013">
    <property type="protein sequence ID" value="MBI3126923.1"/>
    <property type="molecule type" value="Genomic_DNA"/>
</dbReference>
<evidence type="ECO:0000313" key="4">
    <source>
        <dbReference type="Proteomes" id="UP000782312"/>
    </source>
</evidence>
<dbReference type="InterPro" id="IPR036866">
    <property type="entry name" value="RibonucZ/Hydroxyglut_hydro"/>
</dbReference>
<evidence type="ECO:0000259" key="2">
    <source>
        <dbReference type="SMART" id="SM00849"/>
    </source>
</evidence>
<sequence>MSPEKARLVTLAEDVHAFVGAGGDSNAGAVETPEGYLVIDAQQSVPLARRFRSELEALSRKPFPWLILTHYHLDHTGGGIVFAGDTPVLAHEITLAKFRELFGPDGGAGETVTDFGKRIAHLFGPNISELIPPGDPAWDWFKGRIAAPEYDAVVPIPPRHTFADQFTFHFPKRRVVLQYWGPAHCDGDIVVHLPDDGIVFVGDLLFVGRFPWLGDGDIGGWIDCLERVARLDARTVVPGHGKPATMNEINNLRDMLAALRGGVADARKKGMSEEEAARNVSLRDYESLPRYREWMPWNVRNVYRMLAAG</sequence>
<dbReference type="InterPro" id="IPR050855">
    <property type="entry name" value="NDM-1-like"/>
</dbReference>
<dbReference type="Proteomes" id="UP000782312">
    <property type="component" value="Unassembled WGS sequence"/>
</dbReference>
<dbReference type="SMART" id="SM00849">
    <property type="entry name" value="Lactamase_B"/>
    <property type="match status" value="1"/>
</dbReference>
<feature type="domain" description="Metallo-beta-lactamase" evidence="2">
    <location>
        <begin position="24"/>
        <end position="240"/>
    </location>
</feature>